<dbReference type="GeneID" id="27671939"/>
<dbReference type="EMBL" id="AXCR01000007">
    <property type="protein sequence ID" value="KJR84344.1"/>
    <property type="molecule type" value="Genomic_DNA"/>
</dbReference>
<name>A0A0F2M5G1_SPOSC</name>
<dbReference type="VEuPathDB" id="FungiDB:SPSK_10106"/>
<proteinExistence type="predicted"/>
<reference evidence="1 2" key="2">
    <citation type="journal article" date="2015" name="Eukaryot. Cell">
        <title>Asexual propagation of a virulent clone complex in a human and feline outbreak of sporotrichosis.</title>
        <authorList>
            <person name="Teixeira Mde M."/>
            <person name="Rodrigues A.M."/>
            <person name="Tsui C.K."/>
            <person name="de Almeida L.G."/>
            <person name="Van Diepeningen A.D."/>
            <person name="van den Ende B.G."/>
            <person name="Fernandes G.F."/>
            <person name="Kano R."/>
            <person name="Hamelin R.C."/>
            <person name="Lopes-Bezerra L.M."/>
            <person name="Vasconcelos A.T."/>
            <person name="de Hoog S."/>
            <person name="de Camargo Z.P."/>
            <person name="Felipe M.S."/>
        </authorList>
    </citation>
    <scope>NUCLEOTIDE SEQUENCE [LARGE SCALE GENOMIC DNA]</scope>
    <source>
        <strain evidence="1 2">1099-18</strain>
    </source>
</reference>
<dbReference type="AlphaFoldDB" id="A0A0F2M5G1"/>
<dbReference type="RefSeq" id="XP_016587020.1">
    <property type="nucleotide sequence ID" value="XM_016736662.1"/>
</dbReference>
<dbReference type="Proteomes" id="UP000033710">
    <property type="component" value="Unassembled WGS sequence"/>
</dbReference>
<dbReference type="KEGG" id="ssck:SPSK_10106"/>
<evidence type="ECO:0000313" key="2">
    <source>
        <dbReference type="Proteomes" id="UP000033710"/>
    </source>
</evidence>
<reference evidence="1 2" key="1">
    <citation type="journal article" date="2014" name="BMC Genomics">
        <title>Comparative genomics of the major fungal agents of human and animal Sporotrichosis: Sporothrix schenckii and Sporothrix brasiliensis.</title>
        <authorList>
            <person name="Teixeira M.M."/>
            <person name="de Almeida L.G."/>
            <person name="Kubitschek-Barreira P."/>
            <person name="Alves F.L."/>
            <person name="Kioshima E.S."/>
            <person name="Abadio A.K."/>
            <person name="Fernandes L."/>
            <person name="Derengowski L.S."/>
            <person name="Ferreira K.S."/>
            <person name="Souza R.C."/>
            <person name="Ruiz J.C."/>
            <person name="de Andrade N.C."/>
            <person name="Paes H.C."/>
            <person name="Nicola A.M."/>
            <person name="Albuquerque P."/>
            <person name="Gerber A.L."/>
            <person name="Martins V.P."/>
            <person name="Peconick L.D."/>
            <person name="Neto A.V."/>
            <person name="Chaucanez C.B."/>
            <person name="Silva P.A."/>
            <person name="Cunha O.L."/>
            <person name="de Oliveira F.F."/>
            <person name="dos Santos T.C."/>
            <person name="Barros A.L."/>
            <person name="Soares M.A."/>
            <person name="de Oliveira L.M."/>
            <person name="Marini M.M."/>
            <person name="Villalobos-Duno H."/>
            <person name="Cunha M.M."/>
            <person name="de Hoog S."/>
            <person name="da Silveira J.F."/>
            <person name="Henrissat B."/>
            <person name="Nino-Vega G.A."/>
            <person name="Cisalpino P.S."/>
            <person name="Mora-Montes H.M."/>
            <person name="Almeida S.R."/>
            <person name="Stajich J.E."/>
            <person name="Lopes-Bezerra L.M."/>
            <person name="Vasconcelos A.T."/>
            <person name="Felipe M.S."/>
        </authorList>
    </citation>
    <scope>NUCLEOTIDE SEQUENCE [LARGE SCALE GENOMIC DNA]</scope>
    <source>
        <strain evidence="1 2">1099-18</strain>
    </source>
</reference>
<protein>
    <submittedName>
        <fullName evidence="1">Uncharacterized protein</fullName>
    </submittedName>
</protein>
<sequence length="92" mass="10526">MSLTINHALHLFIQADCIVGSRLTHHLCHVELDRTGESKGQPSGRSRQHFERLTFTMELAGANAFVDLDNIIANPYDWNIRITDMTVLERQH</sequence>
<organism evidence="1 2">
    <name type="scientific">Sporothrix schenckii 1099-18</name>
    <dbReference type="NCBI Taxonomy" id="1397361"/>
    <lineage>
        <taxon>Eukaryota</taxon>
        <taxon>Fungi</taxon>
        <taxon>Dikarya</taxon>
        <taxon>Ascomycota</taxon>
        <taxon>Pezizomycotina</taxon>
        <taxon>Sordariomycetes</taxon>
        <taxon>Sordariomycetidae</taxon>
        <taxon>Ophiostomatales</taxon>
        <taxon>Ophiostomataceae</taxon>
        <taxon>Sporothrix</taxon>
    </lineage>
</organism>
<gene>
    <name evidence="1" type="ORF">SPSK_10106</name>
</gene>
<evidence type="ECO:0000313" key="1">
    <source>
        <dbReference type="EMBL" id="KJR84344.1"/>
    </source>
</evidence>
<accession>A0A0F2M5G1</accession>
<comment type="caution">
    <text evidence="1">The sequence shown here is derived from an EMBL/GenBank/DDBJ whole genome shotgun (WGS) entry which is preliminary data.</text>
</comment>